<dbReference type="Proteomes" id="UP000766904">
    <property type="component" value="Unassembled WGS sequence"/>
</dbReference>
<evidence type="ECO:0000313" key="1">
    <source>
        <dbReference type="EMBL" id="TYL36772.1"/>
    </source>
</evidence>
<dbReference type="AlphaFoldDB" id="A0A8J8TQR0"/>
<name>A0A8J8TQR0_9EURY</name>
<reference evidence="1" key="1">
    <citation type="submission" date="2017-11" db="EMBL/GenBank/DDBJ databases">
        <authorList>
            <person name="Kajale S.C."/>
            <person name="Sharma A."/>
        </authorList>
    </citation>
    <scope>NUCLEOTIDE SEQUENCE</scope>
    <source>
        <strain evidence="1">LS1_42</strain>
    </source>
</reference>
<organism evidence="1 2">
    <name type="scientific">Natronococcus pandeyae</name>
    <dbReference type="NCBI Taxonomy" id="2055836"/>
    <lineage>
        <taxon>Archaea</taxon>
        <taxon>Methanobacteriati</taxon>
        <taxon>Methanobacteriota</taxon>
        <taxon>Stenosarchaea group</taxon>
        <taxon>Halobacteria</taxon>
        <taxon>Halobacteriales</taxon>
        <taxon>Natrialbaceae</taxon>
        <taxon>Natronococcus</taxon>
    </lineage>
</organism>
<accession>A0A8J8TQR0</accession>
<gene>
    <name evidence="1" type="ORF">CV102_21100</name>
</gene>
<comment type="caution">
    <text evidence="1">The sequence shown here is derived from an EMBL/GenBank/DDBJ whole genome shotgun (WGS) entry which is preliminary data.</text>
</comment>
<evidence type="ECO:0000313" key="2">
    <source>
        <dbReference type="Proteomes" id="UP000766904"/>
    </source>
</evidence>
<proteinExistence type="predicted"/>
<sequence>MEINIDGGLTVIDAVHSGSSNFQVHLASSTDDRCELFVNEIGAYAGENARFLEPGAYLLEVEADGDWWLEVRQPRSTSGAELPQSLRDDKPRVVGPFEFGGSHTATCSHRGDRNVQVILLPAESQSGEFVVDEIGPYTGEQSFDYTGIGYIGVEAYDEWTLELE</sequence>
<keyword evidence="2" id="KW-1185">Reference proteome</keyword>
<dbReference type="EMBL" id="PHNJ01000015">
    <property type="protein sequence ID" value="TYL36772.1"/>
    <property type="molecule type" value="Genomic_DNA"/>
</dbReference>
<protein>
    <submittedName>
        <fullName evidence="1">Uncharacterized protein</fullName>
    </submittedName>
</protein>